<keyword evidence="1" id="KW-0805">Transcription regulation</keyword>
<name>D0LUV4_HALO1</name>
<dbReference type="InterPro" id="IPR023187">
    <property type="entry name" value="Tscrpt_reg_MarR-type_CS"/>
</dbReference>
<evidence type="ECO:0000259" key="4">
    <source>
        <dbReference type="PROSITE" id="PS50995"/>
    </source>
</evidence>
<dbReference type="SMART" id="SM00347">
    <property type="entry name" value="HTH_MARR"/>
    <property type="match status" value="1"/>
</dbReference>
<feature type="domain" description="HTH marR-type" evidence="4">
    <location>
        <begin position="4"/>
        <end position="136"/>
    </location>
</feature>
<dbReference type="Pfam" id="PF01047">
    <property type="entry name" value="MarR"/>
    <property type="match status" value="1"/>
</dbReference>
<dbReference type="InterPro" id="IPR039422">
    <property type="entry name" value="MarR/SlyA-like"/>
</dbReference>
<sequence>MTPSVELLHAISELSDALGEKMSDVVAAGKLTASQFNLLYDLEHEGPMRLGELARFRRCVKSNVSNLVRGMERDGLVELKASPEDRRARVVSPSALGRRRLRAALRVGNQLERGLRDSLGEARAQRLRKLCLDAAAILDE</sequence>
<protein>
    <submittedName>
        <fullName evidence="5">Transcriptional regulator, MarR family</fullName>
    </submittedName>
</protein>
<dbReference type="EMBL" id="CP001804">
    <property type="protein sequence ID" value="ACY13994.1"/>
    <property type="molecule type" value="Genomic_DNA"/>
</dbReference>
<dbReference type="PANTHER" id="PTHR33164">
    <property type="entry name" value="TRANSCRIPTIONAL REGULATOR, MARR FAMILY"/>
    <property type="match status" value="1"/>
</dbReference>
<dbReference type="PROSITE" id="PS01117">
    <property type="entry name" value="HTH_MARR_1"/>
    <property type="match status" value="1"/>
</dbReference>
<dbReference type="InterPro" id="IPR036388">
    <property type="entry name" value="WH-like_DNA-bd_sf"/>
</dbReference>
<evidence type="ECO:0000256" key="1">
    <source>
        <dbReference type="ARBA" id="ARBA00023015"/>
    </source>
</evidence>
<evidence type="ECO:0000256" key="3">
    <source>
        <dbReference type="ARBA" id="ARBA00023163"/>
    </source>
</evidence>
<dbReference type="PROSITE" id="PS50995">
    <property type="entry name" value="HTH_MARR_2"/>
    <property type="match status" value="1"/>
</dbReference>
<gene>
    <name evidence="5" type="ordered locus">Hoch_1440</name>
</gene>
<evidence type="ECO:0000256" key="2">
    <source>
        <dbReference type="ARBA" id="ARBA00023125"/>
    </source>
</evidence>
<dbReference type="AlphaFoldDB" id="D0LUV4"/>
<dbReference type="GO" id="GO:0003700">
    <property type="term" value="F:DNA-binding transcription factor activity"/>
    <property type="evidence" value="ECO:0007669"/>
    <property type="project" value="InterPro"/>
</dbReference>
<evidence type="ECO:0000313" key="5">
    <source>
        <dbReference type="EMBL" id="ACY13994.1"/>
    </source>
</evidence>
<dbReference type="PANTHER" id="PTHR33164:SF99">
    <property type="entry name" value="MARR FAMILY REGULATORY PROTEIN"/>
    <property type="match status" value="1"/>
</dbReference>
<dbReference type="HOGENOM" id="CLU_1832384_0_0_7"/>
<dbReference type="GO" id="GO:0006950">
    <property type="term" value="P:response to stress"/>
    <property type="evidence" value="ECO:0007669"/>
    <property type="project" value="TreeGrafter"/>
</dbReference>
<keyword evidence="3" id="KW-0804">Transcription</keyword>
<accession>D0LUV4</accession>
<dbReference type="GO" id="GO:0003677">
    <property type="term" value="F:DNA binding"/>
    <property type="evidence" value="ECO:0007669"/>
    <property type="project" value="UniProtKB-KW"/>
</dbReference>
<dbReference type="Gene3D" id="1.10.10.10">
    <property type="entry name" value="Winged helix-like DNA-binding domain superfamily/Winged helix DNA-binding domain"/>
    <property type="match status" value="1"/>
</dbReference>
<proteinExistence type="predicted"/>
<keyword evidence="2" id="KW-0238">DNA-binding</keyword>
<dbReference type="RefSeq" id="WP_012826603.1">
    <property type="nucleotide sequence ID" value="NC_013440.1"/>
</dbReference>
<keyword evidence="6" id="KW-1185">Reference proteome</keyword>
<dbReference type="InterPro" id="IPR000835">
    <property type="entry name" value="HTH_MarR-typ"/>
</dbReference>
<evidence type="ECO:0000313" key="6">
    <source>
        <dbReference type="Proteomes" id="UP000001880"/>
    </source>
</evidence>
<reference evidence="5 6" key="1">
    <citation type="journal article" date="2010" name="Stand. Genomic Sci.">
        <title>Complete genome sequence of Haliangium ochraceum type strain (SMP-2).</title>
        <authorList>
            <consortium name="US DOE Joint Genome Institute (JGI-PGF)"/>
            <person name="Ivanova N."/>
            <person name="Daum C."/>
            <person name="Lang E."/>
            <person name="Abt B."/>
            <person name="Kopitz M."/>
            <person name="Saunders E."/>
            <person name="Lapidus A."/>
            <person name="Lucas S."/>
            <person name="Glavina Del Rio T."/>
            <person name="Nolan M."/>
            <person name="Tice H."/>
            <person name="Copeland A."/>
            <person name="Cheng J.F."/>
            <person name="Chen F."/>
            <person name="Bruce D."/>
            <person name="Goodwin L."/>
            <person name="Pitluck S."/>
            <person name="Mavromatis K."/>
            <person name="Pati A."/>
            <person name="Mikhailova N."/>
            <person name="Chen A."/>
            <person name="Palaniappan K."/>
            <person name="Land M."/>
            <person name="Hauser L."/>
            <person name="Chang Y.J."/>
            <person name="Jeffries C.D."/>
            <person name="Detter J.C."/>
            <person name="Brettin T."/>
            <person name="Rohde M."/>
            <person name="Goker M."/>
            <person name="Bristow J."/>
            <person name="Markowitz V."/>
            <person name="Eisen J.A."/>
            <person name="Hugenholtz P."/>
            <person name="Kyrpides N.C."/>
            <person name="Klenk H.P."/>
        </authorList>
    </citation>
    <scope>NUCLEOTIDE SEQUENCE [LARGE SCALE GENOMIC DNA]</scope>
    <source>
        <strain evidence="6">DSM 14365 / CIP 107738 / JCM 11303 / AJ 13395 / SMP-2</strain>
    </source>
</reference>
<dbReference type="STRING" id="502025.Hoch_1440"/>
<dbReference type="eggNOG" id="COG1846">
    <property type="taxonomic scope" value="Bacteria"/>
</dbReference>
<dbReference type="SUPFAM" id="SSF46785">
    <property type="entry name" value="Winged helix' DNA-binding domain"/>
    <property type="match status" value="1"/>
</dbReference>
<dbReference type="KEGG" id="hoh:Hoch_1440"/>
<organism evidence="5 6">
    <name type="scientific">Haliangium ochraceum (strain DSM 14365 / JCM 11303 / SMP-2)</name>
    <dbReference type="NCBI Taxonomy" id="502025"/>
    <lineage>
        <taxon>Bacteria</taxon>
        <taxon>Pseudomonadati</taxon>
        <taxon>Myxococcota</taxon>
        <taxon>Polyangia</taxon>
        <taxon>Haliangiales</taxon>
        <taxon>Kofleriaceae</taxon>
        <taxon>Haliangium</taxon>
    </lineage>
</organism>
<dbReference type="InterPro" id="IPR036390">
    <property type="entry name" value="WH_DNA-bd_sf"/>
</dbReference>
<dbReference type="OrthoDB" id="9799747at2"/>
<dbReference type="Proteomes" id="UP000001880">
    <property type="component" value="Chromosome"/>
</dbReference>